<name>A0AAW0X887_CHEQU</name>
<evidence type="ECO:0000256" key="3">
    <source>
        <dbReference type="SAM" id="MobiDB-lite"/>
    </source>
</evidence>
<feature type="transmembrane region" description="Helical" evidence="4">
    <location>
        <begin position="227"/>
        <end position="248"/>
    </location>
</feature>
<dbReference type="PROSITE" id="PS51778">
    <property type="entry name" value="VAST"/>
    <property type="match status" value="1"/>
</dbReference>
<evidence type="ECO:0000313" key="6">
    <source>
        <dbReference type="EMBL" id="KAK8735456.1"/>
    </source>
</evidence>
<comment type="subcellular location">
    <subcellularLocation>
        <location evidence="1">Membrane</location>
    </subcellularLocation>
</comment>
<dbReference type="GO" id="GO:0005789">
    <property type="term" value="C:endoplasmic reticulum membrane"/>
    <property type="evidence" value="ECO:0007669"/>
    <property type="project" value="TreeGrafter"/>
</dbReference>
<dbReference type="GO" id="GO:0120015">
    <property type="term" value="F:sterol transfer activity"/>
    <property type="evidence" value="ECO:0007669"/>
    <property type="project" value="TreeGrafter"/>
</dbReference>
<dbReference type="AlphaFoldDB" id="A0AAW0X887"/>
<keyword evidence="7" id="KW-1185">Reference proteome</keyword>
<feature type="domain" description="VASt" evidence="5">
    <location>
        <begin position="16"/>
        <end position="187"/>
    </location>
</feature>
<dbReference type="InterPro" id="IPR031968">
    <property type="entry name" value="VASt"/>
</dbReference>
<dbReference type="InterPro" id="IPR051482">
    <property type="entry name" value="Cholesterol_transport"/>
</dbReference>
<evidence type="ECO:0000313" key="7">
    <source>
        <dbReference type="Proteomes" id="UP001445076"/>
    </source>
</evidence>
<feature type="region of interest" description="Disordered" evidence="3">
    <location>
        <begin position="196"/>
        <end position="217"/>
    </location>
</feature>
<organism evidence="6 7">
    <name type="scientific">Cherax quadricarinatus</name>
    <name type="common">Australian red claw crayfish</name>
    <dbReference type="NCBI Taxonomy" id="27406"/>
    <lineage>
        <taxon>Eukaryota</taxon>
        <taxon>Metazoa</taxon>
        <taxon>Ecdysozoa</taxon>
        <taxon>Arthropoda</taxon>
        <taxon>Crustacea</taxon>
        <taxon>Multicrustacea</taxon>
        <taxon>Malacostraca</taxon>
        <taxon>Eumalacostraca</taxon>
        <taxon>Eucarida</taxon>
        <taxon>Decapoda</taxon>
        <taxon>Pleocyemata</taxon>
        <taxon>Astacidea</taxon>
        <taxon>Parastacoidea</taxon>
        <taxon>Parastacidae</taxon>
        <taxon>Cherax</taxon>
    </lineage>
</organism>
<feature type="non-terminal residue" evidence="6">
    <location>
        <position position="1"/>
    </location>
</feature>
<dbReference type="Pfam" id="PF16016">
    <property type="entry name" value="VASt"/>
    <property type="match status" value="1"/>
</dbReference>
<dbReference type="PANTHER" id="PTHR23319">
    <property type="entry name" value="GRAM DOMAIN CONTAINING 1B, ISOFORM E"/>
    <property type="match status" value="1"/>
</dbReference>
<evidence type="ECO:0000256" key="4">
    <source>
        <dbReference type="SAM" id="Phobius"/>
    </source>
</evidence>
<reference evidence="6 7" key="1">
    <citation type="journal article" date="2024" name="BMC Genomics">
        <title>Genome assembly of redclaw crayfish (Cherax quadricarinatus) provides insights into its immune adaptation and hypoxia tolerance.</title>
        <authorList>
            <person name="Liu Z."/>
            <person name="Zheng J."/>
            <person name="Li H."/>
            <person name="Fang K."/>
            <person name="Wang S."/>
            <person name="He J."/>
            <person name="Zhou D."/>
            <person name="Weng S."/>
            <person name="Chi M."/>
            <person name="Gu Z."/>
            <person name="He J."/>
            <person name="Li F."/>
            <person name="Wang M."/>
        </authorList>
    </citation>
    <scope>NUCLEOTIDE SEQUENCE [LARGE SCALE GENOMIC DNA]</scope>
    <source>
        <strain evidence="6">ZL_2023a</strain>
    </source>
</reference>
<proteinExistence type="predicted"/>
<protein>
    <recommendedName>
        <fullName evidence="5">VASt domain-containing protein</fullName>
    </recommendedName>
</protein>
<keyword evidence="2 4" id="KW-0472">Membrane</keyword>
<dbReference type="Proteomes" id="UP001445076">
    <property type="component" value="Unassembled WGS sequence"/>
</dbReference>
<gene>
    <name evidence="6" type="ORF">OTU49_005397</name>
</gene>
<evidence type="ECO:0000256" key="1">
    <source>
        <dbReference type="ARBA" id="ARBA00004370"/>
    </source>
</evidence>
<dbReference type="PANTHER" id="PTHR23319:SF4">
    <property type="entry name" value="GRAM DOMAIN CONTAINING 1B, ISOFORM E"/>
    <property type="match status" value="1"/>
</dbReference>
<dbReference type="GO" id="GO:0140268">
    <property type="term" value="C:endoplasmic reticulum-plasma membrane contact site"/>
    <property type="evidence" value="ECO:0007669"/>
    <property type="project" value="TreeGrafter"/>
</dbReference>
<sequence>CVMFAASLCPLEEQHQGRAVLNTVIQLPVDAVFNYLFLHKEFMGDVLAARKVSDIVTTPWEEGEDGRRARMMTYTMSLSISSLASKASSVTERQVVQESRAGAMYVVETEAMNAGVPYADAFTVYNHYCLSRDTRGTTTLTVWSNVKYKKAVWGLVKGMLEKNTYNGMEALMAELLSRLEAEAEKVGAPTGRVRRRAHVPRDKNRAHSSSQNMHSPKMVSPPLLKRGGFWIGLVMVALLLLLIANYVLYNKLSRLERLTGLKSSQPGASSHRYMASIHRILSWNVIDME</sequence>
<dbReference type="GO" id="GO:0032366">
    <property type="term" value="P:intracellular sterol transport"/>
    <property type="evidence" value="ECO:0007669"/>
    <property type="project" value="TreeGrafter"/>
</dbReference>
<accession>A0AAW0X887</accession>
<evidence type="ECO:0000259" key="5">
    <source>
        <dbReference type="PROSITE" id="PS51778"/>
    </source>
</evidence>
<dbReference type="GO" id="GO:0005886">
    <property type="term" value="C:plasma membrane"/>
    <property type="evidence" value="ECO:0007669"/>
    <property type="project" value="TreeGrafter"/>
</dbReference>
<evidence type="ECO:0000256" key="2">
    <source>
        <dbReference type="ARBA" id="ARBA00023136"/>
    </source>
</evidence>
<keyword evidence="4" id="KW-1133">Transmembrane helix</keyword>
<dbReference type="EMBL" id="JARKIK010000047">
    <property type="protein sequence ID" value="KAK8735456.1"/>
    <property type="molecule type" value="Genomic_DNA"/>
</dbReference>
<comment type="caution">
    <text evidence="6">The sequence shown here is derived from an EMBL/GenBank/DDBJ whole genome shotgun (WGS) entry which is preliminary data.</text>
</comment>
<dbReference type="GO" id="GO:0032934">
    <property type="term" value="F:sterol binding"/>
    <property type="evidence" value="ECO:0007669"/>
    <property type="project" value="TreeGrafter"/>
</dbReference>
<keyword evidence="4" id="KW-0812">Transmembrane</keyword>